<evidence type="ECO:0000313" key="2">
    <source>
        <dbReference type="EMBL" id="BDP43695.1"/>
    </source>
</evidence>
<evidence type="ECO:0008006" key="4">
    <source>
        <dbReference type="Google" id="ProtNLM"/>
    </source>
</evidence>
<dbReference type="EMBL" id="AP026561">
    <property type="protein sequence ID" value="BDP43695.1"/>
    <property type="molecule type" value="Genomic_DNA"/>
</dbReference>
<proteinExistence type="predicted"/>
<feature type="transmembrane region" description="Helical" evidence="1">
    <location>
        <begin position="121"/>
        <end position="140"/>
    </location>
</feature>
<feature type="transmembrane region" description="Helical" evidence="1">
    <location>
        <begin position="279"/>
        <end position="305"/>
    </location>
</feature>
<protein>
    <recommendedName>
        <fullName evidence="4">Low temperature requirement protein A</fullName>
    </recommendedName>
</protein>
<feature type="transmembrane region" description="Helical" evidence="1">
    <location>
        <begin position="33"/>
        <end position="54"/>
    </location>
</feature>
<dbReference type="RefSeq" id="WP_264777555.1">
    <property type="nucleotide sequence ID" value="NZ_AP026561.1"/>
</dbReference>
<accession>A0ABN6RLJ4</accession>
<name>A0ABN6RLJ4_9DEIO</name>
<feature type="transmembrane region" description="Helical" evidence="1">
    <location>
        <begin position="317"/>
        <end position="335"/>
    </location>
</feature>
<gene>
    <name evidence="2" type="ORF">DAETH_36640</name>
</gene>
<feature type="transmembrane region" description="Helical" evidence="1">
    <location>
        <begin position="60"/>
        <end position="79"/>
    </location>
</feature>
<feature type="transmembrane region" description="Helical" evidence="1">
    <location>
        <begin position="152"/>
        <end position="171"/>
    </location>
</feature>
<dbReference type="PANTHER" id="PTHR36840:SF1">
    <property type="entry name" value="BLL5714 PROTEIN"/>
    <property type="match status" value="1"/>
</dbReference>
<dbReference type="Proteomes" id="UP001064971">
    <property type="component" value="Plasmid pDAETH-1"/>
</dbReference>
<keyword evidence="3" id="KW-1185">Reference proteome</keyword>
<keyword evidence="1" id="KW-0812">Transmembrane</keyword>
<keyword evidence="1" id="KW-1133">Transmembrane helix</keyword>
<sequence>MRRPRTFLGAVPERPVPVRVAERVPNPARHATWLELFFDLVFVVAVSSLGRLLLSDHSPGGVLVFLGLFVPVWWAWIGISYFVDQFELPELWLRGLMLSQLALALGLALGLEPLVEGRGALFVASYLAMRLTLTGLYVWAWRRVPGAETLNAKYALAFTLGTGLWLVSLLLDPPARYVLWGAALALEIAGTVWAYVSTRDLPRQVSHMPERFGLFTIIVLGESVLAVATGGSHIEGTGGWVVALCGVLLAFFVWWLYFDYADEEVIDRAIRGGRRALSLSFVYGYTHLPVFAGIVAASIGLELFFEEVTHDGVGAGARLLLCGGLALFLCALSVVQAAAPRGLPGPVWLARGATAGLIALLGVLGGGWSAAGLLVGVTLALGLLLVFEARFRPAGVQEPPLEGDGTGGP</sequence>
<feature type="transmembrane region" description="Helical" evidence="1">
    <location>
        <begin position="212"/>
        <end position="234"/>
    </location>
</feature>
<feature type="transmembrane region" description="Helical" evidence="1">
    <location>
        <begin position="91"/>
        <end position="109"/>
    </location>
</feature>
<feature type="transmembrane region" description="Helical" evidence="1">
    <location>
        <begin position="240"/>
        <end position="258"/>
    </location>
</feature>
<reference evidence="2" key="1">
    <citation type="submission" date="2022-07" db="EMBL/GenBank/DDBJ databases">
        <title>Complete Genome Sequence of the Radioresistant Bacterium Deinococcus aetherius ST0316, Isolated from the Air Dust collected in Lower Stratosphere above Japan.</title>
        <authorList>
            <person name="Satoh K."/>
            <person name="Hagiwara K."/>
            <person name="Katsumata K."/>
            <person name="Kubo A."/>
            <person name="Yokobori S."/>
            <person name="Yamagishi A."/>
            <person name="Oono Y."/>
            <person name="Narumi I."/>
        </authorList>
    </citation>
    <scope>NUCLEOTIDE SEQUENCE</scope>
    <source>
        <strain evidence="2">ST0316</strain>
        <plasmid evidence="2">pDAETH-1</plasmid>
    </source>
</reference>
<feature type="transmembrane region" description="Helical" evidence="1">
    <location>
        <begin position="177"/>
        <end position="196"/>
    </location>
</feature>
<evidence type="ECO:0000313" key="3">
    <source>
        <dbReference type="Proteomes" id="UP001064971"/>
    </source>
</evidence>
<feature type="transmembrane region" description="Helical" evidence="1">
    <location>
        <begin position="347"/>
        <end position="364"/>
    </location>
</feature>
<evidence type="ECO:0000256" key="1">
    <source>
        <dbReference type="SAM" id="Phobius"/>
    </source>
</evidence>
<keyword evidence="1" id="KW-0472">Membrane</keyword>
<dbReference type="Pfam" id="PF06772">
    <property type="entry name" value="LtrA"/>
    <property type="match status" value="1"/>
</dbReference>
<geneLocation type="plasmid" evidence="2 3">
    <name>pDAETH-1</name>
</geneLocation>
<dbReference type="InterPro" id="IPR010640">
    <property type="entry name" value="Low_temperature_requirement_A"/>
</dbReference>
<organism evidence="2 3">
    <name type="scientific">Deinococcus aetherius</name>
    <dbReference type="NCBI Taxonomy" id="200252"/>
    <lineage>
        <taxon>Bacteria</taxon>
        <taxon>Thermotogati</taxon>
        <taxon>Deinococcota</taxon>
        <taxon>Deinococci</taxon>
        <taxon>Deinococcales</taxon>
        <taxon>Deinococcaceae</taxon>
        <taxon>Deinococcus</taxon>
    </lineage>
</organism>
<dbReference type="PANTHER" id="PTHR36840">
    <property type="entry name" value="BLL5714 PROTEIN"/>
    <property type="match status" value="1"/>
</dbReference>
<feature type="transmembrane region" description="Helical" evidence="1">
    <location>
        <begin position="370"/>
        <end position="387"/>
    </location>
</feature>
<keyword evidence="2" id="KW-0614">Plasmid</keyword>